<feature type="chain" id="PRO_5016390663" evidence="5">
    <location>
        <begin position="27"/>
        <end position="856"/>
    </location>
</feature>
<keyword evidence="7" id="KW-0675">Receptor</keyword>
<evidence type="ECO:0000256" key="4">
    <source>
        <dbReference type="ARBA" id="ARBA00023237"/>
    </source>
</evidence>
<dbReference type="EMBL" id="QKLU01000003">
    <property type="protein sequence ID" value="PYF74985.1"/>
    <property type="molecule type" value="Genomic_DNA"/>
</dbReference>
<dbReference type="GO" id="GO:0009279">
    <property type="term" value="C:cell outer membrane"/>
    <property type="evidence" value="ECO:0007669"/>
    <property type="project" value="UniProtKB-SubCell"/>
</dbReference>
<dbReference type="InterPro" id="IPR000531">
    <property type="entry name" value="Beta-barrel_TonB"/>
</dbReference>
<evidence type="ECO:0000256" key="2">
    <source>
        <dbReference type="ARBA" id="ARBA00022448"/>
    </source>
</evidence>
<keyword evidence="2" id="KW-0813">Transport</keyword>
<dbReference type="OrthoDB" id="9803050at2"/>
<evidence type="ECO:0000256" key="3">
    <source>
        <dbReference type="ARBA" id="ARBA00023136"/>
    </source>
</evidence>
<dbReference type="InterPro" id="IPR036942">
    <property type="entry name" value="Beta-barrel_TonB_sf"/>
</dbReference>
<dbReference type="SUPFAM" id="SSF56935">
    <property type="entry name" value="Porins"/>
    <property type="match status" value="1"/>
</dbReference>
<dbReference type="Gene3D" id="3.55.50.30">
    <property type="match status" value="1"/>
</dbReference>
<dbReference type="Proteomes" id="UP000248198">
    <property type="component" value="Unassembled WGS sequence"/>
</dbReference>
<evidence type="ECO:0000313" key="8">
    <source>
        <dbReference type="Proteomes" id="UP000248198"/>
    </source>
</evidence>
<evidence type="ECO:0000259" key="6">
    <source>
        <dbReference type="SMART" id="SM00965"/>
    </source>
</evidence>
<protein>
    <submittedName>
        <fullName evidence="7">TonB-dependent receptor-like protein</fullName>
    </submittedName>
</protein>
<dbReference type="SMART" id="SM00965">
    <property type="entry name" value="STN"/>
    <property type="match status" value="1"/>
</dbReference>
<evidence type="ECO:0000256" key="1">
    <source>
        <dbReference type="ARBA" id="ARBA00004442"/>
    </source>
</evidence>
<dbReference type="InterPro" id="IPR011662">
    <property type="entry name" value="Secretin/TonB_short_N"/>
</dbReference>
<dbReference type="Pfam" id="PF07660">
    <property type="entry name" value="STN"/>
    <property type="match status" value="1"/>
</dbReference>
<feature type="domain" description="Secretin/TonB short N-terminal" evidence="6">
    <location>
        <begin position="57"/>
        <end position="108"/>
    </location>
</feature>
<comment type="caution">
    <text evidence="7">The sequence shown here is derived from an EMBL/GenBank/DDBJ whole genome shotgun (WGS) entry which is preliminary data.</text>
</comment>
<dbReference type="Gene3D" id="2.60.40.1120">
    <property type="entry name" value="Carboxypeptidase-like, regulatory domain"/>
    <property type="match status" value="1"/>
</dbReference>
<dbReference type="Pfam" id="PF00593">
    <property type="entry name" value="TonB_dep_Rec_b-barrel"/>
    <property type="match status" value="1"/>
</dbReference>
<proteinExistence type="predicted"/>
<feature type="signal peptide" evidence="5">
    <location>
        <begin position="1"/>
        <end position="26"/>
    </location>
</feature>
<keyword evidence="4" id="KW-0998">Cell outer membrane</keyword>
<keyword evidence="3" id="KW-0472">Membrane</keyword>
<comment type="subcellular location">
    <subcellularLocation>
        <location evidence="1">Cell outer membrane</location>
    </subcellularLocation>
</comment>
<dbReference type="SUPFAM" id="SSF49464">
    <property type="entry name" value="Carboxypeptidase regulatory domain-like"/>
    <property type="match status" value="1"/>
</dbReference>
<organism evidence="7 8">
    <name type="scientific">Pedobacter nutrimenti</name>
    <dbReference type="NCBI Taxonomy" id="1241337"/>
    <lineage>
        <taxon>Bacteria</taxon>
        <taxon>Pseudomonadati</taxon>
        <taxon>Bacteroidota</taxon>
        <taxon>Sphingobacteriia</taxon>
        <taxon>Sphingobacteriales</taxon>
        <taxon>Sphingobacteriaceae</taxon>
        <taxon>Pedobacter</taxon>
    </lineage>
</organism>
<evidence type="ECO:0000313" key="7">
    <source>
        <dbReference type="EMBL" id="PYF74985.1"/>
    </source>
</evidence>
<name>A0A318ULP6_9SPHI</name>
<reference evidence="7 8" key="1">
    <citation type="submission" date="2018-06" db="EMBL/GenBank/DDBJ databases">
        <title>Genomic Encyclopedia of Archaeal and Bacterial Type Strains, Phase II (KMG-II): from individual species to whole genera.</title>
        <authorList>
            <person name="Goeker M."/>
        </authorList>
    </citation>
    <scope>NUCLEOTIDE SEQUENCE [LARGE SCALE GENOMIC DNA]</scope>
    <source>
        <strain evidence="7 8">DSM 27372</strain>
    </source>
</reference>
<keyword evidence="8" id="KW-1185">Reference proteome</keyword>
<keyword evidence="5" id="KW-0732">Signal</keyword>
<accession>A0A318ULP6</accession>
<dbReference type="Pfam" id="PF13715">
    <property type="entry name" value="CarbopepD_reg_2"/>
    <property type="match status" value="1"/>
</dbReference>
<sequence>MPAIGKTCLFIILTFLFLTGSGPAHAQNIVPSQQLSINFSNSSIEGALSQLSTEQGILLSFDPSLVSLKRKINRNFSKTPLTEILDFLLSGTGLSYKYINKEIIIVPQEIKRVSLSGHVHDAKTGEDLIGAGIYIPILKQGISSNNYGFYSLTLPAGSYELWISHVGYVSKKITIDLQFSAQSQEIELEKQQINLHEIVVNSQNSTDSTAQSFPGQALEWELIKKQPYYKGEPDVIKALQMQNGILGMTEESSNMFIRGGNKDQNLILFDEATVYNPGHLFGLTSIFNPDALKNIQIYTDGIPPNFGGRLSSVIDARMADGDDKTFHVKGGASLLAARLALEGPIVKEKGSFLITGRKSLLNFLNKNFNLFNLGASYYDLNFKVNYKFGASDRVYYSAYFGNDRLKSNNGYFNSWGNQTSTLRWNHIFNARLFSNLSAIYSNYKNRLNINADASEGMDQWITGIRDFTLKGDFIYYQKPHSQIQFGFNGTNHIFTPGESNTTSSSSIPKANAWEYGLYASHKLSLGQHFRLLYGLRASMLQNISKVRLYTPDDDILAAELGQDPKEGYQSYLRLEPRMTIQYALEPQAYLQFTYNRNYQYLQLVQNDELAFSSLETWIPSSPNIKPQQSDLFSLEYRRKVLGWTFSLSAYYKKMLDQLQLIDHAQVILNPVIEDQLRSGRSDAYGIEFMASKDIGRLRGTLFYTWSRAFRKFNQINNSLQYRANYDIPHVLKLSLNYQITNRLLFSSFFTYTTGRPVTLPVGYFLQQGLKVPIYKDRNSSRMPDYNRLDLSVSWDLSPATNRKRPWMSSLSLGVYNVYGKKNSLFYRVNQNPATDYLVEEQAFPGITPAITYNFKF</sequence>
<dbReference type="Gene3D" id="2.40.170.20">
    <property type="entry name" value="TonB-dependent receptor, beta-barrel domain"/>
    <property type="match status" value="1"/>
</dbReference>
<dbReference type="InterPro" id="IPR008969">
    <property type="entry name" value="CarboxyPept-like_regulatory"/>
</dbReference>
<evidence type="ECO:0000256" key="5">
    <source>
        <dbReference type="SAM" id="SignalP"/>
    </source>
</evidence>
<dbReference type="AlphaFoldDB" id="A0A318ULP6"/>
<gene>
    <name evidence="7" type="ORF">B0O44_103431</name>
</gene>
<dbReference type="RefSeq" id="WP_110829931.1">
    <property type="nucleotide sequence ID" value="NZ_QKLU01000003.1"/>
</dbReference>